<accession>A0A381XEJ8</accession>
<dbReference type="InterPro" id="IPR002822">
    <property type="entry name" value="Ni_insertion"/>
</dbReference>
<dbReference type="Gene3D" id="3.10.20.300">
    <property type="entry name" value="mk0293 like domain"/>
    <property type="match status" value="1"/>
</dbReference>
<dbReference type="Gene3D" id="3.30.70.1380">
    <property type="entry name" value="Transcriptional regulatory protein pf0864 domain like"/>
    <property type="match status" value="1"/>
</dbReference>
<evidence type="ECO:0000256" key="2">
    <source>
        <dbReference type="SAM" id="MobiDB-lite"/>
    </source>
</evidence>
<gene>
    <name evidence="3" type="ORF">METZ01_LOCUS116019</name>
</gene>
<dbReference type="NCBIfam" id="TIGR00299">
    <property type="entry name" value="nickel pincer cofactor biosynthesis protein LarC"/>
    <property type="match status" value="1"/>
</dbReference>
<dbReference type="Pfam" id="PF01969">
    <property type="entry name" value="Ni_insertion"/>
    <property type="match status" value="1"/>
</dbReference>
<dbReference type="PANTHER" id="PTHR36566:SF1">
    <property type="entry name" value="PYRIDINIUM-3,5-BISTHIOCARBOXYLIC ACID MONONUCLEOTIDE NICKEL INSERTION PROTEIN"/>
    <property type="match status" value="1"/>
</dbReference>
<reference evidence="3" key="1">
    <citation type="submission" date="2018-05" db="EMBL/GenBank/DDBJ databases">
        <authorList>
            <person name="Lanie J.A."/>
            <person name="Ng W.-L."/>
            <person name="Kazmierczak K.M."/>
            <person name="Andrzejewski T.M."/>
            <person name="Davidsen T.M."/>
            <person name="Wayne K.J."/>
            <person name="Tettelin H."/>
            <person name="Glass J.I."/>
            <person name="Rusch D."/>
            <person name="Podicherti R."/>
            <person name="Tsui H.-C.T."/>
            <person name="Winkler M.E."/>
        </authorList>
    </citation>
    <scope>NUCLEOTIDE SEQUENCE</scope>
</reference>
<keyword evidence="1" id="KW-0533">Nickel</keyword>
<dbReference type="PANTHER" id="PTHR36566">
    <property type="entry name" value="NICKEL INSERTION PROTEIN-RELATED"/>
    <property type="match status" value="1"/>
</dbReference>
<evidence type="ECO:0000313" key="3">
    <source>
        <dbReference type="EMBL" id="SVA63165.1"/>
    </source>
</evidence>
<organism evidence="3">
    <name type="scientific">marine metagenome</name>
    <dbReference type="NCBI Taxonomy" id="408172"/>
    <lineage>
        <taxon>unclassified sequences</taxon>
        <taxon>metagenomes</taxon>
        <taxon>ecological metagenomes</taxon>
    </lineage>
</organism>
<dbReference type="HAMAP" id="MF_01074">
    <property type="entry name" value="LarC"/>
    <property type="match status" value="1"/>
</dbReference>
<dbReference type="AlphaFoldDB" id="A0A381XEJ8"/>
<dbReference type="EMBL" id="UINC01014895">
    <property type="protein sequence ID" value="SVA63165.1"/>
    <property type="molecule type" value="Genomic_DNA"/>
</dbReference>
<protein>
    <recommendedName>
        <fullName evidence="4">Nickel insertion protein</fullName>
    </recommendedName>
</protein>
<feature type="region of interest" description="Disordered" evidence="2">
    <location>
        <begin position="386"/>
        <end position="410"/>
    </location>
</feature>
<proteinExistence type="inferred from homology"/>
<evidence type="ECO:0000256" key="1">
    <source>
        <dbReference type="ARBA" id="ARBA00022596"/>
    </source>
</evidence>
<name>A0A381XEJ8_9ZZZZ</name>
<evidence type="ECO:0008006" key="4">
    <source>
        <dbReference type="Google" id="ProtNLM"/>
    </source>
</evidence>
<sequence length="410" mass="43645">MLIGALLDAGLPFEHLKEALGSLALDDGCKLSAEPANRSGIAATKFTVTADANNSDNAHRHLPEITRLVDRSALSDKSKARAHRLFTRLVETEAAIHQVPVEKVHLHEVGAVDSIVDIVGGVFAFEWFGAARIVASPVNVGSGTVTCDHGILPVPAPATAALISGVPIYAVGPPGELLTPTGALLLTEFVDEYGLIPSMRIEHIGYGAGTRNPDGYPNVLRVLVGEGSEGGGGEWVSVVECEIDDMSPELFGTLRERLSEAGAVDVSYTAIQMKKNRPGTHVTVIVPPARRESVTAALFRESTTIGVRHTEVRRETLRREVVQVSTRFGDVQCKAAWRAGCLVNVSPEFDDCARVAAGHGVPVKEVLAAAIKAYQDEGMLDRSQILERGETASSRAKFGPEPMPSGGVER</sequence>